<reference evidence="2 3" key="1">
    <citation type="submission" date="2016-02" db="EMBL/GenBank/DDBJ databases">
        <title>Complete genome sequence of Halocynthiibacter arcticus PAMC 20958t from arctic marine sediment.</title>
        <authorList>
            <person name="Lee Y.M."/>
            <person name="Baek K."/>
            <person name="Lee H.K."/>
            <person name="Shin S.C."/>
        </authorList>
    </citation>
    <scope>NUCLEOTIDE SEQUENCE [LARGE SCALE GENOMIC DNA]</scope>
    <source>
        <strain evidence="2">PAMC 20958</strain>
    </source>
</reference>
<keyword evidence="1" id="KW-0812">Transmembrane</keyword>
<proteinExistence type="predicted"/>
<feature type="transmembrane region" description="Helical" evidence="1">
    <location>
        <begin position="31"/>
        <end position="50"/>
    </location>
</feature>
<dbReference type="KEGG" id="hat:RC74_18075"/>
<dbReference type="EMBL" id="CP014327">
    <property type="protein sequence ID" value="AML52909.1"/>
    <property type="molecule type" value="Genomic_DNA"/>
</dbReference>
<feature type="transmembrane region" description="Helical" evidence="1">
    <location>
        <begin position="70"/>
        <end position="95"/>
    </location>
</feature>
<dbReference type="OrthoDB" id="7771437at2"/>
<feature type="transmembrane region" description="Helical" evidence="1">
    <location>
        <begin position="141"/>
        <end position="163"/>
    </location>
</feature>
<organism evidence="2 3">
    <name type="scientific">Falsihalocynthiibacter arcticus</name>
    <dbReference type="NCBI Taxonomy" id="1579316"/>
    <lineage>
        <taxon>Bacteria</taxon>
        <taxon>Pseudomonadati</taxon>
        <taxon>Pseudomonadota</taxon>
        <taxon>Alphaproteobacteria</taxon>
        <taxon>Rhodobacterales</taxon>
        <taxon>Roseobacteraceae</taxon>
        <taxon>Falsihalocynthiibacter</taxon>
    </lineage>
</organism>
<evidence type="ECO:0008006" key="4">
    <source>
        <dbReference type="Google" id="ProtNLM"/>
    </source>
</evidence>
<name>A0A126V5C5_9RHOB</name>
<keyword evidence="1" id="KW-1133">Transmembrane helix</keyword>
<feature type="transmembrane region" description="Helical" evidence="1">
    <location>
        <begin position="107"/>
        <end position="129"/>
    </location>
</feature>
<keyword evidence="3" id="KW-1185">Reference proteome</keyword>
<evidence type="ECO:0000313" key="3">
    <source>
        <dbReference type="Proteomes" id="UP000070371"/>
    </source>
</evidence>
<dbReference type="AlphaFoldDB" id="A0A126V5C5"/>
<sequence length="166" mass="18249">MSLTRDMIGSYRAPSRAFARQLREGVSESRVLAYLMIAVVVIFIAQLPRLARETYLDPSIEFDARVGAAILGWLFFMPLALYAVSFVVVILQKLIRMQAHGFTTRMALFWALLVSTPVWLLQGLVAGLIGNGPALTSVNIVLAVVFFGMFGFCLRAAATYLGALET</sequence>
<protein>
    <recommendedName>
        <fullName evidence="4">Yip1 domain-containing protein</fullName>
    </recommendedName>
</protein>
<dbReference type="Proteomes" id="UP000070371">
    <property type="component" value="Chromosome"/>
</dbReference>
<evidence type="ECO:0000256" key="1">
    <source>
        <dbReference type="SAM" id="Phobius"/>
    </source>
</evidence>
<accession>A0A126V5C5</accession>
<keyword evidence="1" id="KW-0472">Membrane</keyword>
<evidence type="ECO:0000313" key="2">
    <source>
        <dbReference type="EMBL" id="AML52909.1"/>
    </source>
</evidence>
<dbReference type="RefSeq" id="WP_039000803.1">
    <property type="nucleotide sequence ID" value="NZ_CP014327.1"/>
</dbReference>
<gene>
    <name evidence="2" type="ORF">RC74_18075</name>
</gene>
<dbReference type="STRING" id="1579316.RC74_18075"/>